<dbReference type="InterPro" id="IPR033954">
    <property type="entry name" value="DiS-bond_Isoase_DsbC/G"/>
</dbReference>
<keyword evidence="4 7" id="KW-0574">Periplasm</keyword>
<dbReference type="InterPro" id="IPR018950">
    <property type="entry name" value="DiS-bond_isomerase_DsbC/G_N"/>
</dbReference>
<dbReference type="CDD" id="cd03020">
    <property type="entry name" value="DsbA_DsbC_DsbG"/>
    <property type="match status" value="1"/>
</dbReference>
<comment type="similarity">
    <text evidence="2 7">Belongs to the thioredoxin family. DsbC subfamily.</text>
</comment>
<name>A0A423NT47_9PSED</name>
<evidence type="ECO:0000313" key="11">
    <source>
        <dbReference type="Proteomes" id="UP000284207"/>
    </source>
</evidence>
<comment type="function">
    <text evidence="7">Required for disulfide bond formation in some periplasmic proteins. Acts by transferring its disulfide bond to other proteins and is reduced in the process.</text>
</comment>
<dbReference type="PANTHER" id="PTHR35272">
    <property type="entry name" value="THIOL:DISULFIDE INTERCHANGE PROTEIN DSBC-RELATED"/>
    <property type="match status" value="1"/>
</dbReference>
<evidence type="ECO:0000256" key="3">
    <source>
        <dbReference type="ARBA" id="ARBA00022729"/>
    </source>
</evidence>
<organism evidence="10 11">
    <name type="scientific">Pseudomonas moraviensis</name>
    <dbReference type="NCBI Taxonomy" id="321662"/>
    <lineage>
        <taxon>Bacteria</taxon>
        <taxon>Pseudomonadati</taxon>
        <taxon>Pseudomonadota</taxon>
        <taxon>Gammaproteobacteria</taxon>
        <taxon>Pseudomonadales</taxon>
        <taxon>Pseudomonadaceae</taxon>
        <taxon>Pseudomonas</taxon>
    </lineage>
</organism>
<dbReference type="InterPro" id="IPR009094">
    <property type="entry name" value="DiS-bond_isomerase_DsbC/G_N_sf"/>
</dbReference>
<dbReference type="Gene3D" id="3.10.450.70">
    <property type="entry name" value="Disulphide bond isomerase, DsbC/G, N-terminal"/>
    <property type="match status" value="1"/>
</dbReference>
<dbReference type="NCBIfam" id="NF008129">
    <property type="entry name" value="PRK10877.1"/>
    <property type="match status" value="1"/>
</dbReference>
<dbReference type="InterPro" id="IPR017937">
    <property type="entry name" value="Thioredoxin_CS"/>
</dbReference>
<dbReference type="PROSITE" id="PS00194">
    <property type="entry name" value="THIOREDOXIN_1"/>
    <property type="match status" value="1"/>
</dbReference>
<evidence type="ECO:0000256" key="7">
    <source>
        <dbReference type="RuleBase" id="RU364038"/>
    </source>
</evidence>
<evidence type="ECO:0000259" key="9">
    <source>
        <dbReference type="Pfam" id="PF13098"/>
    </source>
</evidence>
<evidence type="ECO:0000256" key="1">
    <source>
        <dbReference type="ARBA" id="ARBA00004418"/>
    </source>
</evidence>
<keyword evidence="6 7" id="KW-0676">Redox-active center</keyword>
<evidence type="ECO:0000259" key="8">
    <source>
        <dbReference type="Pfam" id="PF10411"/>
    </source>
</evidence>
<feature type="domain" description="Disulphide bond isomerase DsbC/G N-terminal" evidence="8">
    <location>
        <begin position="21"/>
        <end position="91"/>
    </location>
</feature>
<feature type="domain" description="Thioredoxin-like fold" evidence="9">
    <location>
        <begin position="117"/>
        <end position="238"/>
    </location>
</feature>
<keyword evidence="3 7" id="KW-0732">Signal</keyword>
<evidence type="ECO:0000313" key="10">
    <source>
        <dbReference type="EMBL" id="ROO01470.1"/>
    </source>
</evidence>
<dbReference type="AlphaFoldDB" id="A0A423NT47"/>
<dbReference type="RefSeq" id="WP_042606918.1">
    <property type="nucleotide sequence ID" value="NZ_BSCP01000036.1"/>
</dbReference>
<accession>A0A423NT47</accession>
<dbReference type="PANTHER" id="PTHR35272:SF3">
    <property type="entry name" value="THIOL:DISULFIDE INTERCHANGE PROTEIN DSBC"/>
    <property type="match status" value="1"/>
</dbReference>
<sequence>MRLTQIFAAAAIALVSTFAVADDAADKAIRQSLEKLELEVPVESINASPLPGMYEVKLKGSRVLYASADGQYIVQGNLYQLENGKPVNLTEKTERLGISKLINAIPVAETVVYPAVGETKSHITVFTDTTCPYCHKLHAEVPELNKRGIEVRYVAFPRQGLNSPGDEQLQAVWCSKDKKAAMDKMVDGKEIKAAKCDNPVSRQFALGQSIGVNGTPAIVLADGQVIPGYQPAPQVAKLALGAK</sequence>
<gene>
    <name evidence="10" type="ORF">BK674_05965</name>
</gene>
<evidence type="ECO:0000256" key="2">
    <source>
        <dbReference type="ARBA" id="ARBA00009813"/>
    </source>
</evidence>
<dbReference type="GO" id="GO:0016853">
    <property type="term" value="F:isomerase activity"/>
    <property type="evidence" value="ECO:0007669"/>
    <property type="project" value="UniProtKB-KW"/>
</dbReference>
<reference evidence="10 11" key="1">
    <citation type="submission" date="2016-10" db="EMBL/GenBank/DDBJ databases">
        <title>Comparative genome analysis of multiple Pseudomonas spp. focuses on biocontrol and plant growth promoting traits.</title>
        <authorList>
            <person name="Tao X.-Y."/>
            <person name="Taylor C.G."/>
        </authorList>
    </citation>
    <scope>NUCLEOTIDE SEQUENCE [LARGE SCALE GENOMIC DNA]</scope>
    <source>
        <strain evidence="10 11">36B3</strain>
    </source>
</reference>
<comment type="subcellular location">
    <subcellularLocation>
        <location evidence="1 7">Periplasm</location>
    </subcellularLocation>
</comment>
<dbReference type="Pfam" id="PF13098">
    <property type="entry name" value="Thioredoxin_2"/>
    <property type="match status" value="1"/>
</dbReference>
<keyword evidence="5" id="KW-1015">Disulfide bond</keyword>
<dbReference type="EMBL" id="MOCA01000003">
    <property type="protein sequence ID" value="ROO01470.1"/>
    <property type="molecule type" value="Genomic_DNA"/>
</dbReference>
<feature type="chain" id="PRO_5018823668" description="Thiol:disulfide interchange protein" evidence="7">
    <location>
        <begin position="22"/>
        <end position="243"/>
    </location>
</feature>
<dbReference type="GO" id="GO:0042597">
    <property type="term" value="C:periplasmic space"/>
    <property type="evidence" value="ECO:0007669"/>
    <property type="project" value="UniProtKB-SubCell"/>
</dbReference>
<comment type="caution">
    <text evidence="10">The sequence shown here is derived from an EMBL/GenBank/DDBJ whole genome shotgun (WGS) entry which is preliminary data.</text>
</comment>
<evidence type="ECO:0000256" key="5">
    <source>
        <dbReference type="ARBA" id="ARBA00023157"/>
    </source>
</evidence>
<feature type="signal peptide" evidence="7">
    <location>
        <begin position="1"/>
        <end position="21"/>
    </location>
</feature>
<dbReference type="InterPro" id="IPR012336">
    <property type="entry name" value="Thioredoxin-like_fold"/>
</dbReference>
<keyword evidence="10" id="KW-0413">Isomerase</keyword>
<dbReference type="Gene3D" id="3.40.30.10">
    <property type="entry name" value="Glutaredoxin"/>
    <property type="match status" value="1"/>
</dbReference>
<dbReference type="Proteomes" id="UP000284207">
    <property type="component" value="Unassembled WGS sequence"/>
</dbReference>
<evidence type="ECO:0000256" key="4">
    <source>
        <dbReference type="ARBA" id="ARBA00022764"/>
    </source>
</evidence>
<proteinExistence type="inferred from homology"/>
<protein>
    <recommendedName>
        <fullName evidence="7">Thiol:disulfide interchange protein</fullName>
    </recommendedName>
</protein>
<dbReference type="SUPFAM" id="SSF54423">
    <property type="entry name" value="DsbC/DsbG N-terminal domain-like"/>
    <property type="match status" value="1"/>
</dbReference>
<dbReference type="Pfam" id="PF10411">
    <property type="entry name" value="DsbC_N"/>
    <property type="match status" value="1"/>
</dbReference>
<dbReference type="InterPro" id="IPR051470">
    <property type="entry name" value="Thiol:disulfide_interchange"/>
</dbReference>
<dbReference type="InterPro" id="IPR036249">
    <property type="entry name" value="Thioredoxin-like_sf"/>
</dbReference>
<dbReference type="SUPFAM" id="SSF52833">
    <property type="entry name" value="Thioredoxin-like"/>
    <property type="match status" value="1"/>
</dbReference>
<evidence type="ECO:0000256" key="6">
    <source>
        <dbReference type="ARBA" id="ARBA00023284"/>
    </source>
</evidence>